<comment type="caution">
    <text evidence="2">The sequence shown here is derived from an EMBL/GenBank/DDBJ whole genome shotgun (WGS) entry which is preliminary data.</text>
</comment>
<feature type="compositionally biased region" description="Polar residues" evidence="1">
    <location>
        <begin position="1125"/>
        <end position="1144"/>
    </location>
</feature>
<feature type="region of interest" description="Disordered" evidence="1">
    <location>
        <begin position="156"/>
        <end position="183"/>
    </location>
</feature>
<evidence type="ECO:0000313" key="2">
    <source>
        <dbReference type="EMBL" id="KAJ8889448.1"/>
    </source>
</evidence>
<protein>
    <submittedName>
        <fullName evidence="2">Uncharacterized protein</fullName>
    </submittedName>
</protein>
<feature type="region of interest" description="Disordered" evidence="1">
    <location>
        <begin position="1108"/>
        <end position="1151"/>
    </location>
</feature>
<feature type="region of interest" description="Disordered" evidence="1">
    <location>
        <begin position="1351"/>
        <end position="1394"/>
    </location>
</feature>
<feature type="compositionally biased region" description="Pro residues" evidence="1">
    <location>
        <begin position="1384"/>
        <end position="1394"/>
    </location>
</feature>
<accession>A0ABQ9I0D3</accession>
<reference evidence="2 3" key="1">
    <citation type="submission" date="2023-02" db="EMBL/GenBank/DDBJ databases">
        <title>LHISI_Scaffold_Assembly.</title>
        <authorList>
            <person name="Stuart O.P."/>
            <person name="Cleave R."/>
            <person name="Magrath M.J.L."/>
            <person name="Mikheyev A.S."/>
        </authorList>
    </citation>
    <scope>NUCLEOTIDE SEQUENCE [LARGE SCALE GENOMIC DNA]</scope>
    <source>
        <strain evidence="2">Daus_M_001</strain>
        <tissue evidence="2">Leg muscle</tissue>
    </source>
</reference>
<dbReference type="EMBL" id="JARBHB010000003">
    <property type="protein sequence ID" value="KAJ8889448.1"/>
    <property type="molecule type" value="Genomic_DNA"/>
</dbReference>
<name>A0ABQ9I0D3_9NEOP</name>
<evidence type="ECO:0000313" key="3">
    <source>
        <dbReference type="Proteomes" id="UP001159363"/>
    </source>
</evidence>
<evidence type="ECO:0000256" key="1">
    <source>
        <dbReference type="SAM" id="MobiDB-lite"/>
    </source>
</evidence>
<proteinExistence type="predicted"/>
<gene>
    <name evidence="2" type="ORF">PR048_008947</name>
</gene>
<feature type="compositionally biased region" description="Basic and acidic residues" evidence="1">
    <location>
        <begin position="1194"/>
        <end position="1206"/>
    </location>
</feature>
<keyword evidence="3" id="KW-1185">Reference proteome</keyword>
<feature type="region of interest" description="Disordered" evidence="1">
    <location>
        <begin position="1172"/>
        <end position="1206"/>
    </location>
</feature>
<dbReference type="Proteomes" id="UP001159363">
    <property type="component" value="Chromosome 3"/>
</dbReference>
<organism evidence="2 3">
    <name type="scientific">Dryococelus australis</name>
    <dbReference type="NCBI Taxonomy" id="614101"/>
    <lineage>
        <taxon>Eukaryota</taxon>
        <taxon>Metazoa</taxon>
        <taxon>Ecdysozoa</taxon>
        <taxon>Arthropoda</taxon>
        <taxon>Hexapoda</taxon>
        <taxon>Insecta</taxon>
        <taxon>Pterygota</taxon>
        <taxon>Neoptera</taxon>
        <taxon>Polyneoptera</taxon>
        <taxon>Phasmatodea</taxon>
        <taxon>Verophasmatodea</taxon>
        <taxon>Anareolatae</taxon>
        <taxon>Phasmatidae</taxon>
        <taxon>Eurycanthinae</taxon>
        <taxon>Dryococelus</taxon>
    </lineage>
</organism>
<sequence length="1453" mass="162626">MTSGPHSGFDEEGALYICKRDQVMWMAKSWSGDVDGHLRKFRTEILCYKCVCREDPHVIGFRNVWGIFTTCSAHTSVTTSGHCGIVMLHINWQLYDMSTWPHPDPQTGHCPTASIAVELPNALKEVDSQEGGGAQADPVELKPKKMSCAMGTSIAGLETNSSNPSGREGLKVSNLPGPKTHPKQRLVGSIAATDRATIAWEIGRGRRTDRLDQTIRMGHSIPDVMHALKFPRATAQTVYPEIMGSGKITAVRDNCLDVQCIDGSVAVSWLCLAIPSSTLSSLWSTEGTLPLSVPLLTTHQKTERLTWALEHRHSTWTHGKKLSERKNRGLCWYKLMAGYECFIRHMKRYIPRVSRLHTVQIGGGGIVSPQCNPDAMNGTTSDGVRLWAHIKGKHKPSPHYCARSAKHVNSPRRFNFQIPLAISQSQVAQRITLPRGCVTTTTALHDLHIVPRAKLDSPAVKYTRNHNGKPSTAKRRLPIYKKQQQEIPTQKNYCDMAIVTRYRNQLSDHMFPFLCLQHLAGYKLPFRCHPTSILWNTPGMMSRCMCESWTLFGPISVHYERLSSNHRSRRLTDCFECLVESIPSCIATIRLCYTLIGRVIEVSMEQRRNEEAGKREIAEKTCRPAASSGTIPVRRADRNSLHMHMYMQYAPALLPPHPLPAGGVPYESGVEEYTCGPFDCLNPTDEVGRMMRLAGKLKGGGLDSWLGWACMESSETACHAPAIQRAADSSSRGPVYSKLRGHFTPFNWYVSAGQLWRFSLNSRVKMSVCRFCINSAPRCRNGDVEPSRSDGDSRRQDITQVGVEAMESAELRSSREWRSMIPPITLKYTLLPPKDAFHSVMKDKGISSADYAHAQSTWNALSGQHLLEYEIQYLRMDRSSEIPPNGKTEKLVLTLTQLKNYIIHYETLKYYLKYGAKLDAVHHILCFKQNMCDVRVVLRYDTVYGVAELIGRPTSKAQHMIDENLVLIEMEIVSVTFNSLSKGMKSNVLQSLLYEDYLECVMQYSRVMGTQFDLRLRTHDIFTESIAKVAFSSNDNKRHDSSYGFKRETISLRGHISNYMRSARCEASFPGSPQVIRQHHSSSARSVLLIRQCAIQLRGRIAAHLLGNPQPHQLLNPSPHPKTHPISSPFQPRQVGSSSRSDNMCTPPLHSVTNSRRVNMCNYSQYTNKILLPSTGIEPSTTTGRQRSHSSDPPTHDTHKKDHGEGVWKGGLGIITCHTTPSGGRGVVEEPIRLVAHLELFSAFEPEKRDNDKGESVTRIKCAIAPKRKALNWCAMFSSCCEYSRRGGFFPSERSICDYEQGELDRGIRTFGINRALLSASASDAERASRECTCVICRLCDSISTARRGKASSARPMQDYAGERDGESQGWDEETTRRDSTHPSSPPLFPANVPPPSRFPPITMAADNYRAASGMKTARERAKAVSREMSCFGDNSRTFRRRAAESAEIPPVS</sequence>